<feature type="compositionally biased region" description="Basic and acidic residues" evidence="1">
    <location>
        <begin position="220"/>
        <end position="234"/>
    </location>
</feature>
<comment type="caution">
    <text evidence="2">The sequence shown here is derived from an EMBL/GenBank/DDBJ whole genome shotgun (WGS) entry which is preliminary data.</text>
</comment>
<proteinExistence type="predicted"/>
<evidence type="ECO:0000256" key="1">
    <source>
        <dbReference type="SAM" id="MobiDB-lite"/>
    </source>
</evidence>
<accession>A0A7C8K706</accession>
<name>A0A7C8K706_ORBOL</name>
<evidence type="ECO:0008006" key="4">
    <source>
        <dbReference type="Google" id="ProtNLM"/>
    </source>
</evidence>
<dbReference type="InterPro" id="IPR004344">
    <property type="entry name" value="TTL/TTLL_fam"/>
</dbReference>
<feature type="region of interest" description="Disordered" evidence="1">
    <location>
        <begin position="183"/>
        <end position="235"/>
    </location>
</feature>
<evidence type="ECO:0000313" key="3">
    <source>
        <dbReference type="Proteomes" id="UP000479691"/>
    </source>
</evidence>
<reference evidence="2 3" key="1">
    <citation type="submission" date="2019-06" db="EMBL/GenBank/DDBJ databases">
        <authorList>
            <person name="Palmer J.M."/>
        </authorList>
    </citation>
    <scope>NUCLEOTIDE SEQUENCE [LARGE SCALE GENOMIC DNA]</scope>
    <source>
        <strain evidence="2 3">TWF788</strain>
    </source>
</reference>
<dbReference type="Proteomes" id="UP000479691">
    <property type="component" value="Unassembled WGS sequence"/>
</dbReference>
<dbReference type="InterPro" id="IPR027746">
    <property type="entry name" value="TTL"/>
</dbReference>
<dbReference type="AlphaFoldDB" id="A0A7C8K706"/>
<sequence length="464" mass="52564">MSEIYALLDYTDDKSYVQPLIESALHKHLPSLHLLDNNNPATTPPPLPSTTNLLTWTSYESLDFQTLLSNPTTNLFNAYIIRKALIRKHYLLHTIESYVKKNPGSVLKDATPVGVEFEVDYVEFLDEALVEAYELVESLERNEGVEEEGGKGREWWILKPGMSDRGVGIRLFSTMGELQHIFEGWEEESDEEKEEEDDDDDEDEDKATRSDGEEEEKEEREDIITSTDDKEKKSTGIITSSLRHFVAQIYIPPFLLTPKPNTNNPSNIGPRKFHIRTYVLAYSALKIYVYKNMLALFAAKEYTPPSSSDFNNNDDPTSEPPDLSAHLTNTCLQSGIHDGSVIPFWNLPEFFIIDQTKVEEWYSQVCEITAEVFKAAVSGGRIHFQPLPNAFEIFGFDFLVGEDGKVRVLEVNAFPDFKQTGEEEKELVAGLFEGVVGVVKTFFGEEAEEDERMVKVLDVDVGGF</sequence>
<dbReference type="SUPFAM" id="SSF56059">
    <property type="entry name" value="Glutathione synthetase ATP-binding domain-like"/>
    <property type="match status" value="1"/>
</dbReference>
<protein>
    <recommendedName>
        <fullName evidence="4">Tubulin-tyrosine ligase</fullName>
    </recommendedName>
</protein>
<dbReference type="PROSITE" id="PS51221">
    <property type="entry name" value="TTL"/>
    <property type="match status" value="1"/>
</dbReference>
<dbReference type="EMBL" id="JAABOE010000132">
    <property type="protein sequence ID" value="KAF3162424.1"/>
    <property type="molecule type" value="Genomic_DNA"/>
</dbReference>
<organism evidence="2 3">
    <name type="scientific">Orbilia oligospora</name>
    <name type="common">Nematode-trapping fungus</name>
    <name type="synonym">Arthrobotrys oligospora</name>
    <dbReference type="NCBI Taxonomy" id="2813651"/>
    <lineage>
        <taxon>Eukaryota</taxon>
        <taxon>Fungi</taxon>
        <taxon>Dikarya</taxon>
        <taxon>Ascomycota</taxon>
        <taxon>Pezizomycotina</taxon>
        <taxon>Orbiliomycetes</taxon>
        <taxon>Orbiliales</taxon>
        <taxon>Orbiliaceae</taxon>
        <taxon>Orbilia</taxon>
    </lineage>
</organism>
<feature type="compositionally biased region" description="Acidic residues" evidence="1">
    <location>
        <begin position="184"/>
        <end position="205"/>
    </location>
</feature>
<dbReference type="Gene3D" id="3.30.470.20">
    <property type="entry name" value="ATP-grasp fold, B domain"/>
    <property type="match status" value="1"/>
</dbReference>
<dbReference type="GO" id="GO:0000932">
    <property type="term" value="C:P-body"/>
    <property type="evidence" value="ECO:0007669"/>
    <property type="project" value="TreeGrafter"/>
</dbReference>
<gene>
    <name evidence="2" type="ORF">TWF788_002013</name>
</gene>
<dbReference type="PANTHER" id="PTHR47551">
    <property type="entry name" value="TUBULIN--TYROSINE LIGASE PBY1-RELATED"/>
    <property type="match status" value="1"/>
</dbReference>
<dbReference type="Pfam" id="PF03133">
    <property type="entry name" value="TTL"/>
    <property type="match status" value="1"/>
</dbReference>
<dbReference type="PANTHER" id="PTHR47551:SF1">
    <property type="entry name" value="TUBULIN--TYROSINE LIGASE PBY1-RELATED"/>
    <property type="match status" value="1"/>
</dbReference>
<evidence type="ECO:0000313" key="2">
    <source>
        <dbReference type="EMBL" id="KAF3162424.1"/>
    </source>
</evidence>